<feature type="chain" id="PRO_5032835718" evidence="1">
    <location>
        <begin position="21"/>
        <end position="655"/>
    </location>
</feature>
<dbReference type="EMBL" id="CAJNDS010000351">
    <property type="protein sequence ID" value="CAE7196702.1"/>
    <property type="molecule type" value="Genomic_DNA"/>
</dbReference>
<comment type="caution">
    <text evidence="2">The sequence shown here is derived from an EMBL/GenBank/DDBJ whole genome shotgun (WGS) entry which is preliminary data.</text>
</comment>
<keyword evidence="3" id="KW-1185">Reference proteome</keyword>
<proteinExistence type="predicted"/>
<organism evidence="2 3">
    <name type="scientific">Symbiodinium natans</name>
    <dbReference type="NCBI Taxonomy" id="878477"/>
    <lineage>
        <taxon>Eukaryota</taxon>
        <taxon>Sar</taxon>
        <taxon>Alveolata</taxon>
        <taxon>Dinophyceae</taxon>
        <taxon>Suessiales</taxon>
        <taxon>Symbiodiniaceae</taxon>
        <taxon>Symbiodinium</taxon>
    </lineage>
</organism>
<feature type="signal peptide" evidence="1">
    <location>
        <begin position="1"/>
        <end position="20"/>
    </location>
</feature>
<reference evidence="2" key="1">
    <citation type="submission" date="2021-02" db="EMBL/GenBank/DDBJ databases">
        <authorList>
            <person name="Dougan E. K."/>
            <person name="Rhodes N."/>
            <person name="Thang M."/>
            <person name="Chan C."/>
        </authorList>
    </citation>
    <scope>NUCLEOTIDE SEQUENCE</scope>
</reference>
<evidence type="ECO:0000313" key="2">
    <source>
        <dbReference type="EMBL" id="CAE7196702.1"/>
    </source>
</evidence>
<evidence type="ECO:0000313" key="3">
    <source>
        <dbReference type="Proteomes" id="UP000604046"/>
    </source>
</evidence>
<keyword evidence="1" id="KW-0732">Signal</keyword>
<accession>A0A812J546</accession>
<gene>
    <name evidence="2" type="ORF">SNAT2548_LOCUS5508</name>
</gene>
<name>A0A812J546_9DINO</name>
<evidence type="ECO:0000256" key="1">
    <source>
        <dbReference type="SAM" id="SignalP"/>
    </source>
</evidence>
<dbReference type="OrthoDB" id="10508811at2759"/>
<dbReference type="AlphaFoldDB" id="A0A812J546"/>
<protein>
    <submittedName>
        <fullName evidence="2">Uncharacterized protein</fullName>
    </submittedName>
</protein>
<sequence>MKQSIRWAVVAMGFLPLLAGKKAHSSGVVTAKVGKQLIQTDHANASIGNASLQNTSVNLMKKEAIVGFEGTTGPLGFEMILGGSTACRGSSPTDIESTYYTIATTNLDGCRTRCQRDVTCTGIGQPNANTCGNWKVPIEATTFGHGDICYVAHRRVLGQSSFASRIATGYLVFTHMDWGNVNTEFFTDLASATARFAELDGGAKAAGMYEADFTELKFYGSQKDAIVKDFYKTFTSTKLLPEAKAGSSPVEGFNGMLGNKLSTLLHGGKVAWEQTGLAAATFFGRGLAGMANGASPFLGPVASISSTLLDNLMSKSQENDYIFQTSPFLLKTVKEMVGMKDVEGGPLGSINGRVAAALKGFSSKLGLASSVAPVGGNVRLSQSMLLEAEATELQARLLEKCYSAAYSCYSAEGQGDHMKSQANSIAWSSCDRIQEECKTNMNAGIAFVLQEVAASHFATIADLLSLMPQGSITDEVLVDTFNAVGCPNPAPDTTNWKDTLDAVPDNAKVLQEMFNLCEQTALGTASEEDKKQCCVTSCTPVCVKQTGFFYRGQAAVESLLHKLKKIRGEYRSALTRARYHHLAKRISQVACGADRKCREIDGVSEFTTLPDSISNTDGVSMLGHPNVRIFKKGLTQQVLTKLQKGDNLVNDRVAA</sequence>
<dbReference type="Proteomes" id="UP000604046">
    <property type="component" value="Unassembled WGS sequence"/>
</dbReference>